<name>A0A1J4TQA4_9BACT</name>
<organism evidence="3 4">
    <name type="scientific">Candidatus Gottesmanbacteria bacterium CG1_02_37_22</name>
    <dbReference type="NCBI Taxonomy" id="1805209"/>
    <lineage>
        <taxon>Bacteria</taxon>
        <taxon>Candidatus Gottesmaniibacteriota</taxon>
    </lineage>
</organism>
<evidence type="ECO:0000259" key="2">
    <source>
        <dbReference type="Pfam" id="PF25023"/>
    </source>
</evidence>
<reference evidence="3 4" key="1">
    <citation type="journal article" date="2016" name="Environ. Microbiol.">
        <title>Genomic resolution of a cold subsurface aquifer community provides metabolic insights for novel microbes adapted to high CO concentrations.</title>
        <authorList>
            <person name="Probst A.J."/>
            <person name="Castelle C.J."/>
            <person name="Singh A."/>
            <person name="Brown C.T."/>
            <person name="Anantharaman K."/>
            <person name="Sharon I."/>
            <person name="Hug L.A."/>
            <person name="Burstein D."/>
            <person name="Emerson J.B."/>
            <person name="Thomas B.C."/>
            <person name="Banfield J.F."/>
        </authorList>
    </citation>
    <scope>NUCLEOTIDE SEQUENCE [LARGE SCALE GENOMIC DNA]</scope>
    <source>
        <strain evidence="3">CG1_02_37_22</strain>
    </source>
</reference>
<dbReference type="STRING" id="1805209.AUJ73_03090"/>
<evidence type="ECO:0000313" key="4">
    <source>
        <dbReference type="Proteomes" id="UP000183120"/>
    </source>
</evidence>
<evidence type="ECO:0000256" key="1">
    <source>
        <dbReference type="ARBA" id="ARBA00022737"/>
    </source>
</evidence>
<proteinExistence type="predicted"/>
<dbReference type="Proteomes" id="UP000183120">
    <property type="component" value="Unassembled WGS sequence"/>
</dbReference>
<comment type="caution">
    <text evidence="3">The sequence shown here is derived from an EMBL/GenBank/DDBJ whole genome shotgun (WGS) entry which is preliminary data.</text>
</comment>
<protein>
    <recommendedName>
        <fullName evidence="2">Teneurin-like YD-shell domain-containing protein</fullName>
    </recommendedName>
</protein>
<dbReference type="Gene3D" id="2.180.10.10">
    <property type="entry name" value="RHS repeat-associated core"/>
    <property type="match status" value="1"/>
</dbReference>
<dbReference type="InterPro" id="IPR050708">
    <property type="entry name" value="T6SS_VgrG/RHS"/>
</dbReference>
<dbReference type="PANTHER" id="PTHR32305:SF15">
    <property type="entry name" value="PROTEIN RHSA-RELATED"/>
    <property type="match status" value="1"/>
</dbReference>
<accession>A0A1J4TQA4</accession>
<dbReference type="InterPro" id="IPR056823">
    <property type="entry name" value="TEN-like_YD-shell"/>
</dbReference>
<evidence type="ECO:0000313" key="3">
    <source>
        <dbReference type="EMBL" id="OIO13848.1"/>
    </source>
</evidence>
<sequence length="443" mass="49214">MRRKIISILLFLLFFILNSLFLIPSPILALSTTTLYFGPVEKTYDDSGRVVEEKVYYPAGSAVAVKTVNSEQETVNTNYLHSDHLGSTVLVTDENGDKKEDYVYYPFGNQITDNIQHLTDRLYTGQRIDSSTDLYFYNARYYNPAIGHFISADKAEGPNRYAYVGNNPVMRNDPSGKVCILGLFQVGGSGSQCGLMDDYMAIPISYSGSKSVELPDISAFTGKDDIKKYLLKDPNDPSQGYVDISFTLSKEMVYQPIMQNMPDLGLLNSYKGTIANMVANQLNGQKITVNAGSFIGALSNLDEITKTAANNAPQKLNIDYDIKTLLMLHADIKHQGLLASKLTGNLSAEAMMGDITADPEGKIIFDPSGISSQITVKDANNKIISSNQLKSLSDTLIKLNYDFSFDNPLRQNRLMSVTRRKLFYSLFEDAKENRIKETNDISP</sequence>
<dbReference type="NCBIfam" id="TIGR03696">
    <property type="entry name" value="Rhs_assc_core"/>
    <property type="match status" value="1"/>
</dbReference>
<feature type="domain" description="Teneurin-like YD-shell" evidence="2">
    <location>
        <begin position="76"/>
        <end position="153"/>
    </location>
</feature>
<dbReference type="Pfam" id="PF25023">
    <property type="entry name" value="TEN_YD-shell"/>
    <property type="match status" value="1"/>
</dbReference>
<keyword evidence="1" id="KW-0677">Repeat</keyword>
<gene>
    <name evidence="3" type="ORF">AUJ73_03090</name>
</gene>
<dbReference type="PANTHER" id="PTHR32305">
    <property type="match status" value="1"/>
</dbReference>
<dbReference type="EMBL" id="MNUY01000048">
    <property type="protein sequence ID" value="OIO13848.1"/>
    <property type="molecule type" value="Genomic_DNA"/>
</dbReference>
<dbReference type="InterPro" id="IPR022385">
    <property type="entry name" value="Rhs_assc_core"/>
</dbReference>
<dbReference type="AlphaFoldDB" id="A0A1J4TQA4"/>